<reference evidence="1 2" key="1">
    <citation type="journal article" date="2015" name="Sci. Rep.">
        <title>The power of single molecule real-time sequencing technology in the de novo assembly of a eukaryotic genome.</title>
        <authorList>
            <person name="Sakai H."/>
            <person name="Naito K."/>
            <person name="Ogiso-Tanaka E."/>
            <person name="Takahashi Y."/>
            <person name="Iseki K."/>
            <person name="Muto C."/>
            <person name="Satou K."/>
            <person name="Teruya K."/>
            <person name="Shiroma A."/>
            <person name="Shimoji M."/>
            <person name="Hirano T."/>
            <person name="Itoh T."/>
            <person name="Kaga A."/>
            <person name="Tomooka N."/>
        </authorList>
    </citation>
    <scope>NUCLEOTIDE SEQUENCE [LARGE SCALE GENOMIC DNA]</scope>
    <source>
        <strain evidence="2">cv. Shumari</strain>
    </source>
</reference>
<name>A0A0S3T3V7_PHAAN</name>
<dbReference type="AlphaFoldDB" id="A0A0S3T3V7"/>
<evidence type="ECO:0000313" key="2">
    <source>
        <dbReference type="Proteomes" id="UP000291084"/>
    </source>
</evidence>
<dbReference type="Proteomes" id="UP000291084">
    <property type="component" value="Chromosome 10"/>
</dbReference>
<organism evidence="1 2">
    <name type="scientific">Vigna angularis var. angularis</name>
    <dbReference type="NCBI Taxonomy" id="157739"/>
    <lineage>
        <taxon>Eukaryota</taxon>
        <taxon>Viridiplantae</taxon>
        <taxon>Streptophyta</taxon>
        <taxon>Embryophyta</taxon>
        <taxon>Tracheophyta</taxon>
        <taxon>Spermatophyta</taxon>
        <taxon>Magnoliopsida</taxon>
        <taxon>eudicotyledons</taxon>
        <taxon>Gunneridae</taxon>
        <taxon>Pentapetalae</taxon>
        <taxon>rosids</taxon>
        <taxon>fabids</taxon>
        <taxon>Fabales</taxon>
        <taxon>Fabaceae</taxon>
        <taxon>Papilionoideae</taxon>
        <taxon>50 kb inversion clade</taxon>
        <taxon>NPAAA clade</taxon>
        <taxon>indigoferoid/millettioid clade</taxon>
        <taxon>Phaseoleae</taxon>
        <taxon>Vigna</taxon>
    </lineage>
</organism>
<evidence type="ECO:0000313" key="1">
    <source>
        <dbReference type="EMBL" id="BAT99539.1"/>
    </source>
</evidence>
<gene>
    <name evidence="1" type="primary">Vigan.10G099000</name>
    <name evidence="1" type="ORF">VIGAN_10099000</name>
</gene>
<accession>A0A0S3T3V7</accession>
<protein>
    <submittedName>
        <fullName evidence="1">Uncharacterized protein</fullName>
    </submittedName>
</protein>
<proteinExistence type="predicted"/>
<keyword evidence="2" id="KW-1185">Reference proteome</keyword>
<sequence>MELLKSLYSPTSPMCLVLDIKRERLLCITSLSIVHKNLGQGSLCPQRRPEAFLFIIYLCYSKTKVNVPNKRKLLLAIKHACLSVTLRDLDLLV</sequence>
<dbReference type="EMBL" id="AP015043">
    <property type="protein sequence ID" value="BAT99539.1"/>
    <property type="molecule type" value="Genomic_DNA"/>
</dbReference>